<dbReference type="Proteomes" id="UP001228905">
    <property type="component" value="Unassembled WGS sequence"/>
</dbReference>
<dbReference type="Pfam" id="PF02794">
    <property type="entry name" value="HlyC"/>
    <property type="match status" value="2"/>
</dbReference>
<keyword evidence="2 4" id="KW-0012">Acyltransferase</keyword>
<keyword evidence="2 4" id="KW-0808">Transferase</keyword>
<name>A0ABU0IM65_9CAUL</name>
<evidence type="ECO:0000256" key="2">
    <source>
        <dbReference type="RuleBase" id="RU368102"/>
    </source>
</evidence>
<dbReference type="EMBL" id="JAUSVS010000001">
    <property type="protein sequence ID" value="MDQ0462481.1"/>
    <property type="molecule type" value="Genomic_DNA"/>
</dbReference>
<dbReference type="GO" id="GO:0016746">
    <property type="term" value="F:acyltransferase activity"/>
    <property type="evidence" value="ECO:0007669"/>
    <property type="project" value="UniProtKB-KW"/>
</dbReference>
<keyword evidence="5" id="KW-1185">Reference proteome</keyword>
<comment type="caution">
    <text evidence="4">The sequence shown here is derived from an EMBL/GenBank/DDBJ whole genome shotgun (WGS) entry which is preliminary data.</text>
</comment>
<sequence>MTATAKKPTGTTHKVEPPPGTPRTVAEAIGQIVWLLTQSPLHRELKLKAIETTFMPAVVKEQFRIFRFGPLPGLENADPASFGAIGMSKEGLEQLPLGVAIWANLSEAAEAKVESGEPLAMDDWNSGDRTWLLEMISPFANEQNKLSHAMLLDLMQGPFKAKAFFLHRTDPKTGQREKIRVDQHLQAG</sequence>
<accession>A0ABU0IM65</accession>
<comment type="subcellular location">
    <subcellularLocation>
        <location evidence="2">Cytoplasm</location>
    </subcellularLocation>
</comment>
<keyword evidence="2" id="KW-0204">Cytolysis</keyword>
<dbReference type="RefSeq" id="WP_307344829.1">
    <property type="nucleotide sequence ID" value="NZ_JAUSVS010000001.1"/>
</dbReference>
<feature type="region of interest" description="Disordered" evidence="3">
    <location>
        <begin position="1"/>
        <end position="23"/>
    </location>
</feature>
<organism evidence="4 5">
    <name type="scientific">Caulobacter ginsengisoli</name>
    <dbReference type="NCBI Taxonomy" id="400775"/>
    <lineage>
        <taxon>Bacteria</taxon>
        <taxon>Pseudomonadati</taxon>
        <taxon>Pseudomonadota</taxon>
        <taxon>Alphaproteobacteria</taxon>
        <taxon>Caulobacterales</taxon>
        <taxon>Caulobacteraceae</taxon>
        <taxon>Caulobacter</taxon>
    </lineage>
</organism>
<reference evidence="4 5" key="1">
    <citation type="submission" date="2023-07" db="EMBL/GenBank/DDBJ databases">
        <title>Genomic Encyclopedia of Type Strains, Phase IV (KMG-IV): sequencing the most valuable type-strain genomes for metagenomic binning, comparative biology and taxonomic classification.</title>
        <authorList>
            <person name="Goeker M."/>
        </authorList>
    </citation>
    <scope>NUCLEOTIDE SEQUENCE [LARGE SCALE GENOMIC DNA]</scope>
    <source>
        <strain evidence="4 5">DSM 18695</strain>
    </source>
</reference>
<dbReference type="EC" id="2.3.1.-" evidence="2"/>
<comment type="similarity">
    <text evidence="1 2">Belongs to the RTX toxin acyltransferase family.</text>
</comment>
<gene>
    <name evidence="4" type="ORF">QO010_000229</name>
</gene>
<keyword evidence="2" id="KW-0963">Cytoplasm</keyword>
<comment type="function">
    <text evidence="2">Involved in fatty acylation of protoxin at internal lysine residues, thereby converting it to the active toxin.</text>
</comment>
<evidence type="ECO:0000256" key="3">
    <source>
        <dbReference type="SAM" id="MobiDB-lite"/>
    </source>
</evidence>
<protein>
    <recommendedName>
        <fullName evidence="2">RTX toxin-activating lysine-acyltransferase</fullName>
        <ecNumber evidence="2">2.3.1.-</ecNumber>
    </recommendedName>
</protein>
<evidence type="ECO:0000256" key="1">
    <source>
        <dbReference type="ARBA" id="ARBA00005686"/>
    </source>
</evidence>
<evidence type="ECO:0000313" key="5">
    <source>
        <dbReference type="Proteomes" id="UP001228905"/>
    </source>
</evidence>
<dbReference type="InterPro" id="IPR003996">
    <property type="entry name" value="RTX_toxin-activating_protC_bac"/>
</dbReference>
<proteinExistence type="inferred from homology"/>
<evidence type="ECO:0000313" key="4">
    <source>
        <dbReference type="EMBL" id="MDQ0462481.1"/>
    </source>
</evidence>